<evidence type="ECO:0000313" key="2">
    <source>
        <dbReference type="EMBL" id="QKV19618.1"/>
    </source>
</evidence>
<evidence type="ECO:0000313" key="3">
    <source>
        <dbReference type="Proteomes" id="UP000509367"/>
    </source>
</evidence>
<accession>A0A6N1VFR0</accession>
<organism evidence="2 3">
    <name type="scientific">Oricola thermophila</name>
    <dbReference type="NCBI Taxonomy" id="2742145"/>
    <lineage>
        <taxon>Bacteria</taxon>
        <taxon>Pseudomonadati</taxon>
        <taxon>Pseudomonadota</taxon>
        <taxon>Alphaproteobacteria</taxon>
        <taxon>Hyphomicrobiales</taxon>
        <taxon>Ahrensiaceae</taxon>
        <taxon>Oricola</taxon>
    </lineage>
</organism>
<evidence type="ECO:0000259" key="1">
    <source>
        <dbReference type="Pfam" id="PF10135"/>
    </source>
</evidence>
<dbReference type="Proteomes" id="UP000509367">
    <property type="component" value="Chromosome"/>
</dbReference>
<reference evidence="2 3" key="1">
    <citation type="submission" date="2020-06" db="EMBL/GenBank/DDBJ databases">
        <title>Oricola thermophila sp. nov. isolated from a tidal sediments.</title>
        <authorList>
            <person name="Kwon K.K."/>
            <person name="Yang S.-H."/>
            <person name="Park M.-J."/>
        </authorList>
    </citation>
    <scope>NUCLEOTIDE SEQUENCE [LARGE SCALE GENOMIC DNA]</scope>
    <source>
        <strain evidence="2 3">MEBiC13590</strain>
    </source>
</reference>
<dbReference type="Pfam" id="PF10135">
    <property type="entry name" value="Rod-binding"/>
    <property type="match status" value="1"/>
</dbReference>
<gene>
    <name evidence="2" type="ORF">HTY61_14735</name>
</gene>
<protein>
    <submittedName>
        <fullName evidence="2">Rod-binding protein</fullName>
    </submittedName>
</protein>
<dbReference type="KEGG" id="orm:HTY61_14735"/>
<dbReference type="EMBL" id="CP054836">
    <property type="protein sequence ID" value="QKV19618.1"/>
    <property type="molecule type" value="Genomic_DNA"/>
</dbReference>
<dbReference type="AlphaFoldDB" id="A0A6N1VFR0"/>
<name>A0A6N1VFR0_9HYPH</name>
<sequence>MAVEFPSDLILDVARAADPASVRRLEARLNTGKSAEATASATEITGAGTRLSREASGKDVTEIGKKFEAVLLTTMIEDMMTETGESYFGGGFAGDVWKSMMAEQIAAQVAETGNLGFASSIADYVVRQGETVEPVRGVNDRELESDKARLLDAARRGTQEISRDFIRDVMSLDDSGTGNWQTTGKTET</sequence>
<feature type="domain" description="Flagellar protein FlgJ N-terminal" evidence="1">
    <location>
        <begin position="80"/>
        <end position="122"/>
    </location>
</feature>
<keyword evidence="3" id="KW-1185">Reference proteome</keyword>
<dbReference type="RefSeq" id="WP_175277510.1">
    <property type="nucleotide sequence ID" value="NZ_CP054836.1"/>
</dbReference>
<dbReference type="InterPro" id="IPR019301">
    <property type="entry name" value="Flagellar_prot_FlgJ_N"/>
</dbReference>
<proteinExistence type="predicted"/>